<sequence>MNKFSEEPKPLKDSKSVIKDHALKIKLAEEALANLLEQVKNLHVSVTEKNYEDPKYLLYKVAAGDNVKTIKKSPQRCNKLTRKLLPCKNYASEYGSCHFHYTNEERILHEEMKKVKNFTEFKYIEDSRLKKESKTF</sequence>
<accession>A0A1R0GW02</accession>
<name>A0A1R0GW02_9FUNG</name>
<proteinExistence type="predicted"/>
<organism evidence="2 3">
    <name type="scientific">Smittium mucronatum</name>
    <dbReference type="NCBI Taxonomy" id="133383"/>
    <lineage>
        <taxon>Eukaryota</taxon>
        <taxon>Fungi</taxon>
        <taxon>Fungi incertae sedis</taxon>
        <taxon>Zoopagomycota</taxon>
        <taxon>Kickxellomycotina</taxon>
        <taxon>Harpellomycetes</taxon>
        <taxon>Harpellales</taxon>
        <taxon>Legeriomycetaceae</taxon>
        <taxon>Smittium</taxon>
    </lineage>
</organism>
<comment type="caution">
    <text evidence="2">The sequence shown here is derived from an EMBL/GenBank/DDBJ whole genome shotgun (WGS) entry which is preliminary data.</text>
</comment>
<reference evidence="2 3" key="1">
    <citation type="journal article" date="2016" name="Mol. Biol. Evol.">
        <title>Genome-Wide Survey of Gut Fungi (Harpellales) Reveals the First Horizontally Transferred Ubiquitin Gene from a Mosquito Host.</title>
        <authorList>
            <person name="Wang Y."/>
            <person name="White M.M."/>
            <person name="Kvist S."/>
            <person name="Moncalvo J.M."/>
        </authorList>
    </citation>
    <scope>NUCLEOTIDE SEQUENCE [LARGE SCALE GENOMIC DNA]</scope>
    <source>
        <strain evidence="2 3">ALG-7-W6</strain>
    </source>
</reference>
<feature type="coiled-coil region" evidence="1">
    <location>
        <begin position="18"/>
        <end position="45"/>
    </location>
</feature>
<dbReference type="Proteomes" id="UP000187455">
    <property type="component" value="Unassembled WGS sequence"/>
</dbReference>
<keyword evidence="3" id="KW-1185">Reference proteome</keyword>
<keyword evidence="1" id="KW-0175">Coiled coil</keyword>
<dbReference type="EMBL" id="LSSL01002849">
    <property type="protein sequence ID" value="OLY81028.1"/>
    <property type="molecule type" value="Genomic_DNA"/>
</dbReference>
<evidence type="ECO:0000313" key="3">
    <source>
        <dbReference type="Proteomes" id="UP000187455"/>
    </source>
</evidence>
<gene>
    <name evidence="2" type="ORF">AYI68_g4870</name>
</gene>
<dbReference type="AlphaFoldDB" id="A0A1R0GW02"/>
<protein>
    <submittedName>
        <fullName evidence="2">Uncharacterized protein</fullName>
    </submittedName>
</protein>
<evidence type="ECO:0000313" key="2">
    <source>
        <dbReference type="EMBL" id="OLY81028.1"/>
    </source>
</evidence>
<evidence type="ECO:0000256" key="1">
    <source>
        <dbReference type="SAM" id="Coils"/>
    </source>
</evidence>